<evidence type="ECO:0000256" key="4">
    <source>
        <dbReference type="SAM" id="Coils"/>
    </source>
</evidence>
<protein>
    <submittedName>
        <fullName evidence="9">IQ motif containing GTPase activating protein 3</fullName>
    </submittedName>
</protein>
<evidence type="ECO:0000256" key="2">
    <source>
        <dbReference type="ARBA" id="ARBA00022737"/>
    </source>
</evidence>
<dbReference type="FunFam" id="1.10.506.10:FF:000004">
    <property type="entry name" value="IQ motif containing GTPase activating protein 1"/>
    <property type="match status" value="1"/>
</dbReference>
<name>A0A8B9TKR5_ANAPL</name>
<dbReference type="GO" id="GO:1903479">
    <property type="term" value="P:mitotic actomyosin contractile ring assembly actin filament organization"/>
    <property type="evidence" value="ECO:0007669"/>
    <property type="project" value="TreeGrafter"/>
</dbReference>
<dbReference type="Ensembl" id="ENSAPLT00020023858.1">
    <property type="protein sequence ID" value="ENSAPLP00020022104.1"/>
    <property type="gene ID" value="ENSAPLG00020015374.1"/>
</dbReference>
<feature type="region of interest" description="Disordered" evidence="5">
    <location>
        <begin position="1"/>
        <end position="21"/>
    </location>
</feature>
<keyword evidence="1" id="KW-0597">Phosphoprotein</keyword>
<organism evidence="9 10">
    <name type="scientific">Anas platyrhynchos</name>
    <name type="common">Mallard</name>
    <name type="synonym">Anas boschas</name>
    <dbReference type="NCBI Taxonomy" id="8839"/>
    <lineage>
        <taxon>Eukaryota</taxon>
        <taxon>Metazoa</taxon>
        <taxon>Chordata</taxon>
        <taxon>Craniata</taxon>
        <taxon>Vertebrata</taxon>
        <taxon>Euteleostomi</taxon>
        <taxon>Archelosauria</taxon>
        <taxon>Archosauria</taxon>
        <taxon>Dinosauria</taxon>
        <taxon>Saurischia</taxon>
        <taxon>Theropoda</taxon>
        <taxon>Coelurosauria</taxon>
        <taxon>Aves</taxon>
        <taxon>Neognathae</taxon>
        <taxon>Galloanserae</taxon>
        <taxon>Anseriformes</taxon>
        <taxon>Anatidae</taxon>
        <taxon>Anatinae</taxon>
        <taxon>Anas</taxon>
    </lineage>
</organism>
<dbReference type="Pfam" id="PF00307">
    <property type="entry name" value="CH"/>
    <property type="match status" value="1"/>
</dbReference>
<dbReference type="Pfam" id="PF00616">
    <property type="entry name" value="RasGAP"/>
    <property type="match status" value="1"/>
</dbReference>
<dbReference type="PROSITE" id="PS50021">
    <property type="entry name" value="CH"/>
    <property type="match status" value="1"/>
</dbReference>
<dbReference type="InterPro" id="IPR023152">
    <property type="entry name" value="RasGAP_CS"/>
</dbReference>
<keyword evidence="3" id="KW-0112">Calmodulin-binding</keyword>
<evidence type="ECO:0000313" key="9">
    <source>
        <dbReference type="Ensembl" id="ENSAPLP00020022104.1"/>
    </source>
</evidence>
<dbReference type="InterPro" id="IPR000593">
    <property type="entry name" value="RasGAP_C"/>
</dbReference>
<dbReference type="SMART" id="SM00033">
    <property type="entry name" value="CH"/>
    <property type="match status" value="1"/>
</dbReference>
<dbReference type="PANTHER" id="PTHR14149">
    <property type="entry name" value="RAS GTPASE-ACTIVATING PROTEIN WITH IQ MOTIF"/>
    <property type="match status" value="1"/>
</dbReference>
<dbReference type="SUPFAM" id="SSF47576">
    <property type="entry name" value="Calponin-homology domain, CH-domain"/>
    <property type="match status" value="1"/>
</dbReference>
<dbReference type="PROSITE" id="PS50020">
    <property type="entry name" value="WW_DOMAIN_2"/>
    <property type="match status" value="1"/>
</dbReference>
<dbReference type="PROSITE" id="PS01159">
    <property type="entry name" value="WW_DOMAIN_1"/>
    <property type="match status" value="1"/>
</dbReference>
<dbReference type="PROSITE" id="PS00509">
    <property type="entry name" value="RAS_GTPASE_ACTIV_1"/>
    <property type="match status" value="1"/>
</dbReference>
<evidence type="ECO:0000256" key="5">
    <source>
        <dbReference type="SAM" id="MobiDB-lite"/>
    </source>
</evidence>
<evidence type="ECO:0000256" key="1">
    <source>
        <dbReference type="ARBA" id="ARBA00022553"/>
    </source>
</evidence>
<dbReference type="InterPro" id="IPR008936">
    <property type="entry name" value="Rho_GTPase_activation_prot"/>
</dbReference>
<reference evidence="9" key="2">
    <citation type="submission" date="2025-08" db="UniProtKB">
        <authorList>
            <consortium name="Ensembl"/>
        </authorList>
    </citation>
    <scope>IDENTIFICATION</scope>
</reference>
<sequence length="1517" mass="170858">PPRDPPPPRDRLQAGDSNHERLTADEMDERRRQNVAYQYLCRLEEAKRWMEACLGEELPPPTELEESLRNGVLLAKLGHCFAPDVVPAKKIYDCDQTRYKASGLHFRHTDNINHWRDAMSRVGLPSLFHPETTDIYDKKNMPRVVYCIHALSLYLFKLGLAPQIQDLYGKVNFTEEEINNMQRELDKYGLQLPAFSKIGGILANELSVDEAAVHAAVLAINEAVEQGVAAQTMEALLNPNAMLLDLRPVLAGAYQEVLHRAKREKGSNARNRVRMDIYDRCLTQAEIQGNINKANVLQAVSRINAAIRRGAPDKTLEALMEPAAQLPAVHPLAAPLYQHQLALLQRQHPREELFVAVEMLSAVALVNRALDAGDPDGLWSSLVSPALGLSDVEDGNAYFDDLLQLKVLWEWGAAGWERNPLSPPSAPAVALGTAAINQAIKEGKAAQTLRVLRNPDVALCGVVDACATAYQEQLAALAATKRQAGKALGEPKPSWGGWGLGVLPCPQGNGVLGCFPAPAAPWGSPAALHRCAGNTKPLWVQHRLQDGAEYFLSLQTFEGSWEKPRDGELCTTHLSREEIQSVITQVTSAHDRERLWASHVPFVVRLQARLRGFLVRQQLAARWRVLREEQPAALRIQAWWRGQKQRRAYLERLRQRPEIPVGFGVPPPLAPVGPRSWHCPARRRAASPSPRLSRQVKAVIKIQAFVRANKARGDYRMLGTSPPLSIVRRFIHLLEQSQQDFWEEAEVLRLREEVVKRIRASQQLESDLDLMDIKIGLLVKNRITLQEVVSHCKKLTKKNKEQLSEMMSLDKQKGLKALSKEKRQKLEAYQHLFYLLQTQPGYLARLIFQMPQNKSTKFMESVIFTLYNYASNPREAYLLLQLFKAALQEEIRSKVDHIHDILTGNATVIRLVVSFYRNARGQNALRQILGGPVQEVLQDKTLSIRTDPVDIYKAWVNQMESQSGQKSKLPYEVSPEQALSHPEVQRRLDISVRNLLVTTDKFVSAITSSVDKIPYGMRYVAKILRTSLAEKFPRASEEDVDKVVGNLLYYRFMNPAVVAPDGFDIVDISAGATLHPEQRRSLGSVAKVLQHAAARKVFEGENSHLCGVNRYLEDTHAKFRWVLGSSPPACRVPEPEERFNVDEYSELVAVAKPVIYITIGELIDTHKGCVLLVFGFVVFFFLPVVALGTTLHWAGDAGSVPRPRSALCPPGESAPSPAESSAEAVLAQLSKMEISLTLTGKPLLEADSEESDARSLLLSTKQMLVDVIQSQPGESLPEILRTPASDLEHLMRRRALRDAQTPEKLKRNRSLAANSQLSVEEKKRKIIRNLRRLESLGLVDSAHQYQGLVNELAKDIRNQRRYRQHRKGELLKLRQTLQGLDSKTLFYEEQIDYYNQYIRTCLDNLAASNRASGKSKKLQPLRYTAARLLEKGVLLEIEDLPVSQFKNVIFDIVPCEEAGRFQVKAKFMGIDMERFQLHYQDLLQLQYEGVAVMKMFDKAKVNVNLLIFLLNKKFFKK</sequence>
<dbReference type="GO" id="GO:0051015">
    <property type="term" value="F:actin filament binding"/>
    <property type="evidence" value="ECO:0007669"/>
    <property type="project" value="TreeGrafter"/>
</dbReference>
<evidence type="ECO:0000259" key="8">
    <source>
        <dbReference type="PROSITE" id="PS50021"/>
    </source>
</evidence>
<dbReference type="Gene3D" id="1.10.506.10">
    <property type="entry name" value="GTPase Activation - p120gap, domain 1"/>
    <property type="match status" value="1"/>
</dbReference>
<dbReference type="PANTHER" id="PTHR14149:SF10">
    <property type="entry name" value="RAS GTPASE-ACTIVATING-LIKE PROTEIN IQGAP3"/>
    <property type="match status" value="1"/>
</dbReference>
<reference evidence="9" key="3">
    <citation type="submission" date="2025-09" db="UniProtKB">
        <authorList>
            <consortium name="Ensembl"/>
        </authorList>
    </citation>
    <scope>IDENTIFICATION</scope>
</reference>
<keyword evidence="4" id="KW-0175">Coiled coil</keyword>
<dbReference type="SUPFAM" id="SSF48350">
    <property type="entry name" value="GTPase activation domain, GAP"/>
    <property type="match status" value="1"/>
</dbReference>
<feature type="domain" description="WW" evidence="7">
    <location>
        <begin position="533"/>
        <end position="566"/>
    </location>
</feature>
<dbReference type="InterPro" id="IPR001202">
    <property type="entry name" value="WW_dom"/>
</dbReference>
<dbReference type="SUPFAM" id="SSF143885">
    <property type="entry name" value="RGC domain-like"/>
    <property type="match status" value="1"/>
</dbReference>
<feature type="coiled-coil region" evidence="4">
    <location>
        <begin position="164"/>
        <end position="191"/>
    </location>
</feature>
<dbReference type="InterPro" id="IPR001715">
    <property type="entry name" value="CH_dom"/>
</dbReference>
<feature type="domain" description="Calponin-homology (CH)" evidence="8">
    <location>
        <begin position="40"/>
        <end position="155"/>
    </location>
</feature>
<dbReference type="Gene3D" id="1.10.418.10">
    <property type="entry name" value="Calponin-like domain"/>
    <property type="match status" value="1"/>
</dbReference>
<dbReference type="InterPro" id="IPR027417">
    <property type="entry name" value="P-loop_NTPase"/>
</dbReference>
<dbReference type="GO" id="GO:0005938">
    <property type="term" value="C:cell cortex"/>
    <property type="evidence" value="ECO:0007669"/>
    <property type="project" value="TreeGrafter"/>
</dbReference>
<proteinExistence type="predicted"/>
<keyword evidence="2" id="KW-0677">Repeat</keyword>
<accession>A0A8B9TKR5</accession>
<dbReference type="SMART" id="SM00323">
    <property type="entry name" value="RasGAP"/>
    <property type="match status" value="1"/>
</dbReference>
<dbReference type="SUPFAM" id="SSF52540">
    <property type="entry name" value="P-loop containing nucleoside triphosphate hydrolases"/>
    <property type="match status" value="1"/>
</dbReference>
<reference evidence="9" key="1">
    <citation type="submission" date="2019-08" db="EMBL/GenBank/DDBJ databases">
        <title>Three high-quality genomes provides insights into domestication of ducks.</title>
        <authorList>
            <person name="Hou Z.C."/>
            <person name="Zhu F."/>
            <person name="Yin Z.T."/>
            <person name="Zhang F."/>
        </authorList>
    </citation>
    <scope>NUCLEOTIDE SEQUENCE [LARGE SCALE GENOMIC DNA]</scope>
</reference>
<dbReference type="GO" id="GO:0120025">
    <property type="term" value="C:plasma membrane bounded cell projection"/>
    <property type="evidence" value="ECO:0007669"/>
    <property type="project" value="UniProtKB-ARBA"/>
</dbReference>
<feature type="domain" description="Ras-GAP" evidence="6">
    <location>
        <begin position="861"/>
        <end position="1094"/>
    </location>
</feature>
<evidence type="ECO:0000259" key="7">
    <source>
        <dbReference type="PROSITE" id="PS50020"/>
    </source>
</evidence>
<dbReference type="InterPro" id="IPR036872">
    <property type="entry name" value="CH_dom_sf"/>
</dbReference>
<dbReference type="InterPro" id="IPR001936">
    <property type="entry name" value="RasGAP_dom"/>
</dbReference>
<dbReference type="PROSITE" id="PS50096">
    <property type="entry name" value="IQ"/>
    <property type="match status" value="3"/>
</dbReference>
<evidence type="ECO:0000256" key="3">
    <source>
        <dbReference type="ARBA" id="ARBA00022860"/>
    </source>
</evidence>
<dbReference type="Gene3D" id="1.20.5.190">
    <property type="match status" value="1"/>
</dbReference>
<dbReference type="GO" id="GO:0005516">
    <property type="term" value="F:calmodulin binding"/>
    <property type="evidence" value="ECO:0007669"/>
    <property type="project" value="UniProtKB-KW"/>
</dbReference>
<evidence type="ECO:0000259" key="6">
    <source>
        <dbReference type="PROSITE" id="PS50018"/>
    </source>
</evidence>
<dbReference type="InterPro" id="IPR000048">
    <property type="entry name" value="IQ_motif_EF-hand-BS"/>
</dbReference>
<dbReference type="FunFam" id="1.10.418.10:FF:000013">
    <property type="entry name" value="IQ motif containing GTPase activating protein 1"/>
    <property type="match status" value="1"/>
</dbReference>
<dbReference type="Proteomes" id="UP000694400">
    <property type="component" value="Chromosome 32"/>
</dbReference>
<dbReference type="Pfam" id="PF03836">
    <property type="entry name" value="RasGAP_C"/>
    <property type="match status" value="1"/>
</dbReference>
<evidence type="ECO:0000313" key="10">
    <source>
        <dbReference type="Proteomes" id="UP000694400"/>
    </source>
</evidence>
<dbReference type="PROSITE" id="PS50018">
    <property type="entry name" value="RAS_GTPASE_ACTIV_2"/>
    <property type="match status" value="1"/>
</dbReference>
<dbReference type="SMART" id="SM00015">
    <property type="entry name" value="IQ"/>
    <property type="match status" value="3"/>
</dbReference>
<dbReference type="Pfam" id="PF00612">
    <property type="entry name" value="IQ"/>
    <property type="match status" value="2"/>
</dbReference>
<dbReference type="GO" id="GO:0005096">
    <property type="term" value="F:GTPase activator activity"/>
    <property type="evidence" value="ECO:0007669"/>
    <property type="project" value="TreeGrafter"/>
</dbReference>